<accession>A0A482MMR9</accession>
<name>A0A482MMR9_9CAUD</name>
<sequence length="55" mass="6440">MMHKLFEFMVVIDGTETRESVDARSRTSAFNRLFRLLNERGALFKLNSVHLLENV</sequence>
<dbReference type="Proteomes" id="UP000301424">
    <property type="component" value="Segment"/>
</dbReference>
<evidence type="ECO:0000313" key="2">
    <source>
        <dbReference type="Proteomes" id="UP000301424"/>
    </source>
</evidence>
<evidence type="ECO:0000313" key="1">
    <source>
        <dbReference type="EMBL" id="QBQ74453.1"/>
    </source>
</evidence>
<organism evidence="1 2">
    <name type="scientific">Burkholderia phage BcepSauron</name>
    <dbReference type="NCBI Taxonomy" id="2530033"/>
    <lineage>
        <taxon>Viruses</taxon>
        <taxon>Duplodnaviria</taxon>
        <taxon>Heunggongvirae</taxon>
        <taxon>Uroviricota</taxon>
        <taxon>Caudoviricetes</taxon>
        <taxon>Sarumanvirus</taxon>
        <taxon>Sarumanvirus bcepsauron</taxon>
    </lineage>
</organism>
<proteinExistence type="predicted"/>
<protein>
    <submittedName>
        <fullName evidence="1">Uncharacterized protein</fullName>
    </submittedName>
</protein>
<dbReference type="EMBL" id="MK552141">
    <property type="protein sequence ID" value="QBQ74453.1"/>
    <property type="molecule type" value="Genomic_DNA"/>
</dbReference>
<reference evidence="1 2" key="1">
    <citation type="submission" date="2019-02" db="EMBL/GenBank/DDBJ databases">
        <title>Complete genome sequence of Burkholderia cenocepacia phage BcepSauron.</title>
        <authorList>
            <person name="Park K."/>
            <person name="Gonzalez C."/>
            <person name="Liu M."/>
            <person name="Gill J."/>
        </authorList>
    </citation>
    <scope>NUCLEOTIDE SEQUENCE [LARGE SCALE GENOMIC DNA]</scope>
</reference>
<gene>
    <name evidence="1" type="ORF">BcepSauron_073</name>
</gene>
<keyword evidence="2" id="KW-1185">Reference proteome</keyword>